<protein>
    <submittedName>
        <fullName evidence="6">Protein TolB</fullName>
    </submittedName>
</protein>
<dbReference type="RefSeq" id="WP_422614718.1">
    <property type="nucleotide sequence ID" value="NZ_CAWPPK010000056.1"/>
</dbReference>
<dbReference type="InterPro" id="IPR020472">
    <property type="entry name" value="WD40_PAC1"/>
</dbReference>
<feature type="repeat" description="WD" evidence="3">
    <location>
        <begin position="897"/>
        <end position="930"/>
    </location>
</feature>
<dbReference type="InterPro" id="IPR019775">
    <property type="entry name" value="WD40_repeat_CS"/>
</dbReference>
<feature type="repeat" description="WD" evidence="3">
    <location>
        <begin position="1150"/>
        <end position="1191"/>
    </location>
</feature>
<dbReference type="InterPro" id="IPR057855">
    <property type="entry name" value="Beta-prop_WDR19_1st"/>
</dbReference>
<dbReference type="SMART" id="SM00320">
    <property type="entry name" value="WD40"/>
    <property type="match status" value="14"/>
</dbReference>
<evidence type="ECO:0000313" key="6">
    <source>
        <dbReference type="EMBL" id="NQE37746.1"/>
    </source>
</evidence>
<gene>
    <name evidence="6" type="primary">tolB_8</name>
    <name evidence="6" type="ORF">E5S67_05527</name>
</gene>
<keyword evidence="1 3" id="KW-0853">WD repeat</keyword>
<dbReference type="InterPro" id="IPR015943">
    <property type="entry name" value="WD40/YVTN_repeat-like_dom_sf"/>
</dbReference>
<dbReference type="CDD" id="cd00200">
    <property type="entry name" value="WD40"/>
    <property type="match status" value="2"/>
</dbReference>
<dbReference type="InterPro" id="IPR027417">
    <property type="entry name" value="P-loop_NTPase"/>
</dbReference>
<evidence type="ECO:0000256" key="3">
    <source>
        <dbReference type="PROSITE-ProRule" id="PRU00221"/>
    </source>
</evidence>
<feature type="repeat" description="WD" evidence="3">
    <location>
        <begin position="1198"/>
        <end position="1232"/>
    </location>
</feature>
<organism evidence="6 7">
    <name type="scientific">Microcoleus asticus IPMA8</name>
    <dbReference type="NCBI Taxonomy" id="2563858"/>
    <lineage>
        <taxon>Bacteria</taxon>
        <taxon>Bacillati</taxon>
        <taxon>Cyanobacteriota</taxon>
        <taxon>Cyanophyceae</taxon>
        <taxon>Oscillatoriophycideae</taxon>
        <taxon>Oscillatoriales</taxon>
        <taxon>Microcoleaceae</taxon>
        <taxon>Microcoleus</taxon>
        <taxon>Microcoleus asticus</taxon>
    </lineage>
</organism>
<dbReference type="Pfam" id="PF00400">
    <property type="entry name" value="WD40"/>
    <property type="match status" value="6"/>
</dbReference>
<feature type="compositionally biased region" description="Basic and acidic residues" evidence="4">
    <location>
        <begin position="268"/>
        <end position="291"/>
    </location>
</feature>
<comment type="caution">
    <text evidence="6">The sequence shown here is derived from an EMBL/GenBank/DDBJ whole genome shotgun (WGS) entry which is preliminary data.</text>
</comment>
<dbReference type="Proteomes" id="UP000702425">
    <property type="component" value="Unassembled WGS sequence"/>
</dbReference>
<feature type="repeat" description="WD" evidence="3">
    <location>
        <begin position="1108"/>
        <end position="1149"/>
    </location>
</feature>
<evidence type="ECO:0000256" key="2">
    <source>
        <dbReference type="ARBA" id="ARBA00022737"/>
    </source>
</evidence>
<feature type="repeat" description="WD" evidence="3">
    <location>
        <begin position="1022"/>
        <end position="1063"/>
    </location>
</feature>
<dbReference type="EMBL" id="SRRZ01000149">
    <property type="protein sequence ID" value="NQE37746.1"/>
    <property type="molecule type" value="Genomic_DNA"/>
</dbReference>
<feature type="repeat" description="WD" evidence="3">
    <location>
        <begin position="1064"/>
        <end position="1105"/>
    </location>
</feature>
<sequence>MKESPVSYEYQIGGSLPADASSYVTRQADLDFYESLKAGEFCYVLNSRQMGKSSLRVRAMQKLQAEGTVCAFIDLTGIGKEDVTPEKWYAGIVNSLVSSCQLGNKINWRNWWRERRDLLSPVQRFSLFIEEVILVEISQNIVIFIDEIDRVLSMNFSADEFFALIRWFYNQRVDNPLYRRLTFALLGVATPSDLIADKTQTPFNIGKAINLRGFQIDEVQPLIEGWQGQVGNPESAIADILDWTGGQPFLTQKLCKLVLEKELKKVNRRGAEGAEKDRQDACSTPTDRHPDCSTPTDRQDACFTQEEGVEGLVKLQIVENWESQDEPEHLKTIRDRLLRNQQKAGQLLGLYQQVLQSANPPQPPLSNGGLNAATSPLEEEEIATLAPPLSKGGLGGVIADGSPEQTELRLSGLVVQQHGKLKVYNRIYAEVFNLEWVEKQLGKLRPYSENFNAWNAANFEDNSRLLRGQALQEALEWAKYQSLSHLDYRFLAAAQDLEKREVELAFALQAEESQILAQANQTLSLAQHQAKTELTLAKKQARRIIAIGSTILGISLAAAIAVQLQVIKADRELAETKIVLESLSSKTTLASNPFPALIEALLAAHKLKKLEAFSPAKSGTKMQVSIALQQALYSIRERDLLLGHQAAVKNVVFSPDGKILASASEDDTVKLWNPDGILLRTLTGHGDNIWNVSFSTDGKTIASASEDATIKLWNLENGTEIRTFTGHRGWVRGVSFAPDGLAIASSGSDGTVKLWNRADGTLLKTFTGHRGWATSVTFSPDGLAIASSGSDRTVKLWNPADGTEIATLRGHTNAVRSVSFSDDGKTLASAGEDGLVKLWDVQNLTLLKTLQADSQQVWNVKFSPRGSNTPTLATASEDGTVKLWNLSLLGGIEPQTLKGHSGRVSSLSFSPDGRTLATAGTDRTVRLWNLTGIEPKVLESHRRQVFSASFSPDGKTIASGSSDRTVKLWNAQNGSEIKTFLGHRGAVTSVSFAPDGKILASAGSDRTIKLWNLETGTEIKTLSGHQRAIDSVVFSPDGKTLASAGVDKTVKLWHLESSTQIKTFTGHLERVRSVTFSPDGKTLASAGNDRTIYFWGLNNLESTPRRILRAHNSRITSLRFSPDGKILASACDDSTIKLWNAETGTELKTIQAHGTWVKSISFSPDSKTIASASFDRTIKLWNVADGQTGSEARPLQTFEGHSDRVNDVNISPDGKTLVSASDDSTLRIWNLELDVDNLMKLSCQWLSNYIANHPEEKAISEICNP</sequence>
<feature type="repeat" description="WD" evidence="3">
    <location>
        <begin position="641"/>
        <end position="673"/>
    </location>
</feature>
<evidence type="ECO:0000256" key="4">
    <source>
        <dbReference type="SAM" id="MobiDB-lite"/>
    </source>
</evidence>
<dbReference type="PROSITE" id="PS00678">
    <property type="entry name" value="WD_REPEATS_1"/>
    <property type="match status" value="9"/>
</dbReference>
<feature type="repeat" description="WD" evidence="3">
    <location>
        <begin position="724"/>
        <end position="765"/>
    </location>
</feature>
<name>A0ABX2D5B0_9CYAN</name>
<feature type="repeat" description="WD" evidence="3">
    <location>
        <begin position="808"/>
        <end position="849"/>
    </location>
</feature>
<dbReference type="InterPro" id="IPR036322">
    <property type="entry name" value="WD40_repeat_dom_sf"/>
</dbReference>
<dbReference type="Pfam" id="PF14516">
    <property type="entry name" value="AAA_35"/>
    <property type="match status" value="1"/>
</dbReference>
<dbReference type="Gene3D" id="3.40.50.300">
    <property type="entry name" value="P-loop containing nucleotide triphosphate hydrolases"/>
    <property type="match status" value="1"/>
</dbReference>
<dbReference type="Pfam" id="PF23389">
    <property type="entry name" value="Beta-prop_WDR19_1st"/>
    <property type="match status" value="1"/>
</dbReference>
<evidence type="ECO:0000313" key="7">
    <source>
        <dbReference type="Proteomes" id="UP000702425"/>
    </source>
</evidence>
<feature type="repeat" description="WD" evidence="3">
    <location>
        <begin position="980"/>
        <end position="1021"/>
    </location>
</feature>
<dbReference type="PANTHER" id="PTHR19879:SF9">
    <property type="entry name" value="TRANSCRIPTION INITIATION FACTOR TFIID SUBUNIT 5"/>
    <property type="match status" value="1"/>
</dbReference>
<accession>A0ABX2D5B0</accession>
<feature type="repeat" description="WD" evidence="3">
    <location>
        <begin position="766"/>
        <end position="807"/>
    </location>
</feature>
<feature type="region of interest" description="Disordered" evidence="4">
    <location>
        <begin position="268"/>
        <end position="299"/>
    </location>
</feature>
<feature type="repeat" description="WD" evidence="3">
    <location>
        <begin position="850"/>
        <end position="887"/>
    </location>
</feature>
<reference evidence="6 7" key="1">
    <citation type="journal article" date="2020" name="Sci. Rep.">
        <title>A novel cyanobacterial geosmin producer, revising GeoA distribution and dispersion patterns in Bacteria.</title>
        <authorList>
            <person name="Churro C."/>
            <person name="Semedo-Aguiar A.P."/>
            <person name="Silva A.D."/>
            <person name="Pereira-Leal J.B."/>
            <person name="Leite R.B."/>
        </authorList>
    </citation>
    <scope>NUCLEOTIDE SEQUENCE [LARGE SCALE GENOMIC DNA]</scope>
    <source>
        <strain evidence="6 7">IPMA8</strain>
    </source>
</reference>
<keyword evidence="2" id="KW-0677">Repeat</keyword>
<feature type="repeat" description="WD" evidence="3">
    <location>
        <begin position="682"/>
        <end position="723"/>
    </location>
</feature>
<feature type="repeat" description="WD" evidence="3">
    <location>
        <begin position="938"/>
        <end position="979"/>
    </location>
</feature>
<dbReference type="PRINTS" id="PR00320">
    <property type="entry name" value="GPROTEINBRPT"/>
</dbReference>
<dbReference type="SUPFAM" id="SSF52540">
    <property type="entry name" value="P-loop containing nucleoside triphosphate hydrolases"/>
    <property type="match status" value="1"/>
</dbReference>
<dbReference type="PROSITE" id="PS50082">
    <property type="entry name" value="WD_REPEATS_2"/>
    <property type="match status" value="14"/>
</dbReference>
<dbReference type="SUPFAM" id="SSF50978">
    <property type="entry name" value="WD40 repeat-like"/>
    <property type="match status" value="2"/>
</dbReference>
<dbReference type="PROSITE" id="PS50294">
    <property type="entry name" value="WD_REPEATS_REGION"/>
    <property type="match status" value="14"/>
</dbReference>
<dbReference type="InterPro" id="IPR001680">
    <property type="entry name" value="WD40_rpt"/>
</dbReference>
<dbReference type="Gene3D" id="2.130.10.10">
    <property type="entry name" value="YVTN repeat-like/Quinoprotein amine dehydrogenase"/>
    <property type="match status" value="6"/>
</dbReference>
<keyword evidence="7" id="KW-1185">Reference proteome</keyword>
<evidence type="ECO:0000259" key="5">
    <source>
        <dbReference type="Pfam" id="PF23389"/>
    </source>
</evidence>
<evidence type="ECO:0000256" key="1">
    <source>
        <dbReference type="ARBA" id="ARBA00022574"/>
    </source>
</evidence>
<feature type="domain" description="WDR19 first beta-propeller" evidence="5">
    <location>
        <begin position="911"/>
        <end position="1221"/>
    </location>
</feature>
<dbReference type="PANTHER" id="PTHR19879">
    <property type="entry name" value="TRANSCRIPTION INITIATION FACTOR TFIID"/>
    <property type="match status" value="1"/>
</dbReference>
<proteinExistence type="predicted"/>